<feature type="region of interest" description="Disordered" evidence="8">
    <location>
        <begin position="1"/>
        <end position="42"/>
    </location>
</feature>
<protein>
    <recommendedName>
        <fullName evidence="9">DUF676 domain-containing protein</fullName>
    </recommendedName>
</protein>
<gene>
    <name evidence="10" type="ORF">EJ04DRAFT_513855</name>
</gene>
<name>A0A9P4QWZ5_9PLEO</name>
<keyword evidence="11" id="KW-1185">Reference proteome</keyword>
<feature type="compositionally biased region" description="Polar residues" evidence="8">
    <location>
        <begin position="15"/>
        <end position="28"/>
    </location>
</feature>
<reference evidence="10" key="1">
    <citation type="journal article" date="2020" name="Stud. Mycol.">
        <title>101 Dothideomycetes genomes: a test case for predicting lifestyles and emergence of pathogens.</title>
        <authorList>
            <person name="Haridas S."/>
            <person name="Albert R."/>
            <person name="Binder M."/>
            <person name="Bloem J."/>
            <person name="Labutti K."/>
            <person name="Salamov A."/>
            <person name="Andreopoulos B."/>
            <person name="Baker S."/>
            <person name="Barry K."/>
            <person name="Bills G."/>
            <person name="Bluhm B."/>
            <person name="Cannon C."/>
            <person name="Castanera R."/>
            <person name="Culley D."/>
            <person name="Daum C."/>
            <person name="Ezra D."/>
            <person name="Gonzalez J."/>
            <person name="Henrissat B."/>
            <person name="Kuo A."/>
            <person name="Liang C."/>
            <person name="Lipzen A."/>
            <person name="Lutzoni F."/>
            <person name="Magnuson J."/>
            <person name="Mondo S."/>
            <person name="Nolan M."/>
            <person name="Ohm R."/>
            <person name="Pangilinan J."/>
            <person name="Park H.-J."/>
            <person name="Ramirez L."/>
            <person name="Alfaro M."/>
            <person name="Sun H."/>
            <person name="Tritt A."/>
            <person name="Yoshinaga Y."/>
            <person name="Zwiers L.-H."/>
            <person name="Turgeon B."/>
            <person name="Goodwin S."/>
            <person name="Spatafora J."/>
            <person name="Crous P."/>
            <person name="Grigoriev I."/>
        </authorList>
    </citation>
    <scope>NUCLEOTIDE SEQUENCE</scope>
    <source>
        <strain evidence="10">CBS 125425</strain>
    </source>
</reference>
<evidence type="ECO:0000256" key="6">
    <source>
        <dbReference type="ARBA" id="ARBA00023128"/>
    </source>
</evidence>
<dbReference type="SUPFAM" id="SSF53474">
    <property type="entry name" value="alpha/beta-Hydrolases"/>
    <property type="match status" value="1"/>
</dbReference>
<dbReference type="InterPro" id="IPR007751">
    <property type="entry name" value="DUF676_lipase-like"/>
</dbReference>
<comment type="subcellular location">
    <subcellularLocation>
        <location evidence="2">Endoplasmic reticulum</location>
    </subcellularLocation>
    <subcellularLocation>
        <location evidence="3">Membrane</location>
    </subcellularLocation>
    <subcellularLocation>
        <location evidence="1">Mitochondrion</location>
    </subcellularLocation>
</comment>
<keyword evidence="5" id="KW-0256">Endoplasmic reticulum</keyword>
<evidence type="ECO:0000256" key="1">
    <source>
        <dbReference type="ARBA" id="ARBA00004173"/>
    </source>
</evidence>
<evidence type="ECO:0000313" key="10">
    <source>
        <dbReference type="EMBL" id="KAF2732491.1"/>
    </source>
</evidence>
<dbReference type="Proteomes" id="UP000799444">
    <property type="component" value="Unassembled WGS sequence"/>
</dbReference>
<dbReference type="Gene3D" id="3.40.50.1820">
    <property type="entry name" value="alpha/beta hydrolase"/>
    <property type="match status" value="1"/>
</dbReference>
<organism evidence="10 11">
    <name type="scientific">Polyplosphaeria fusca</name>
    <dbReference type="NCBI Taxonomy" id="682080"/>
    <lineage>
        <taxon>Eukaryota</taxon>
        <taxon>Fungi</taxon>
        <taxon>Dikarya</taxon>
        <taxon>Ascomycota</taxon>
        <taxon>Pezizomycotina</taxon>
        <taxon>Dothideomycetes</taxon>
        <taxon>Pleosporomycetidae</taxon>
        <taxon>Pleosporales</taxon>
        <taxon>Tetraplosphaeriaceae</taxon>
        <taxon>Polyplosphaeria</taxon>
    </lineage>
</organism>
<accession>A0A9P4QWZ5</accession>
<evidence type="ECO:0000256" key="5">
    <source>
        <dbReference type="ARBA" id="ARBA00022824"/>
    </source>
</evidence>
<evidence type="ECO:0000256" key="4">
    <source>
        <dbReference type="ARBA" id="ARBA00007920"/>
    </source>
</evidence>
<feature type="domain" description="DUF676" evidence="9">
    <location>
        <begin position="67"/>
        <end position="172"/>
    </location>
</feature>
<evidence type="ECO:0000313" key="11">
    <source>
        <dbReference type="Proteomes" id="UP000799444"/>
    </source>
</evidence>
<evidence type="ECO:0000256" key="2">
    <source>
        <dbReference type="ARBA" id="ARBA00004240"/>
    </source>
</evidence>
<proteinExistence type="inferred from homology"/>
<dbReference type="InterPro" id="IPR029058">
    <property type="entry name" value="AB_hydrolase_fold"/>
</dbReference>
<dbReference type="GO" id="GO:0016020">
    <property type="term" value="C:membrane"/>
    <property type="evidence" value="ECO:0007669"/>
    <property type="project" value="UniProtKB-SubCell"/>
</dbReference>
<dbReference type="AlphaFoldDB" id="A0A9P4QWZ5"/>
<dbReference type="Pfam" id="PF05057">
    <property type="entry name" value="DUF676"/>
    <property type="match status" value="1"/>
</dbReference>
<sequence>MSKIFGKGSKRSAVEDSTSNGEGSSDATTAHPEVDTSVSTTSNTPGTYIALNGLTVLTGEEEKSVDVVIVHGLNGSPDTTWTHANGFYWPKVLGQKVSNARVMVYGYNVKIEPTIGTNNIRIKSVADDLLNEVKQQRRKDPARRRPLVFIGHSLGGLVIKRALDRASRKTDDPLHFIYTSTKLALFFGTPNAGSQLTAMWRIRFLERLGKAAATEVPPNIKAALEMHSIELLDLADDFLDIDSIRRRELKIFSFFEELNYPGLGERVVDETSARLHVPDETYLGINANHVTMVKFENENNKTFKTVCGEVEDVADAADAGKPELQRSSSSG</sequence>
<dbReference type="EMBL" id="ML996176">
    <property type="protein sequence ID" value="KAF2732491.1"/>
    <property type="molecule type" value="Genomic_DNA"/>
</dbReference>
<dbReference type="PANTHER" id="PTHR48182">
    <property type="entry name" value="PROTEIN SERAC1"/>
    <property type="match status" value="1"/>
</dbReference>
<dbReference type="GO" id="GO:0005783">
    <property type="term" value="C:endoplasmic reticulum"/>
    <property type="evidence" value="ECO:0007669"/>
    <property type="project" value="UniProtKB-SubCell"/>
</dbReference>
<comment type="caution">
    <text evidence="10">The sequence shown here is derived from an EMBL/GenBank/DDBJ whole genome shotgun (WGS) entry which is preliminary data.</text>
</comment>
<keyword evidence="7" id="KW-0472">Membrane</keyword>
<dbReference type="InterPro" id="IPR052374">
    <property type="entry name" value="SERAC1"/>
</dbReference>
<evidence type="ECO:0000259" key="9">
    <source>
        <dbReference type="Pfam" id="PF05057"/>
    </source>
</evidence>
<evidence type="ECO:0000256" key="8">
    <source>
        <dbReference type="SAM" id="MobiDB-lite"/>
    </source>
</evidence>
<evidence type="ECO:0000256" key="7">
    <source>
        <dbReference type="ARBA" id="ARBA00023136"/>
    </source>
</evidence>
<evidence type="ECO:0000256" key="3">
    <source>
        <dbReference type="ARBA" id="ARBA00004370"/>
    </source>
</evidence>
<keyword evidence="6" id="KW-0496">Mitochondrion</keyword>
<comment type="similarity">
    <text evidence="4">Belongs to the putative lipase ROG1 family.</text>
</comment>
<dbReference type="GO" id="GO:0005739">
    <property type="term" value="C:mitochondrion"/>
    <property type="evidence" value="ECO:0007669"/>
    <property type="project" value="UniProtKB-SubCell"/>
</dbReference>
<dbReference type="PANTHER" id="PTHR48182:SF2">
    <property type="entry name" value="PROTEIN SERAC1"/>
    <property type="match status" value="1"/>
</dbReference>
<dbReference type="OrthoDB" id="5086500at2759"/>